<gene>
    <name evidence="10" type="ORF">A8C75_21205</name>
</gene>
<evidence type="ECO:0000256" key="4">
    <source>
        <dbReference type="ARBA" id="ARBA00022475"/>
    </source>
</evidence>
<keyword evidence="7 9" id="KW-0472">Membrane</keyword>
<evidence type="ECO:0000256" key="9">
    <source>
        <dbReference type="SAM" id="Phobius"/>
    </source>
</evidence>
<dbReference type="OrthoDB" id="9779092at2"/>
<evidence type="ECO:0000313" key="11">
    <source>
        <dbReference type="Proteomes" id="UP000078070"/>
    </source>
</evidence>
<dbReference type="PROSITE" id="PS01116">
    <property type="entry name" value="XANTH_URACIL_PERMASE"/>
    <property type="match status" value="1"/>
</dbReference>
<name>A0A1A9F3J3_9GAMM</name>
<proteinExistence type="inferred from homology"/>
<feature type="transmembrane region" description="Helical" evidence="9">
    <location>
        <begin position="151"/>
        <end position="173"/>
    </location>
</feature>
<feature type="region of interest" description="Disordered" evidence="8">
    <location>
        <begin position="456"/>
        <end position="499"/>
    </location>
</feature>
<dbReference type="RefSeq" id="WP_067386356.1">
    <property type="nucleotide sequence ID" value="NZ_CP015839.1"/>
</dbReference>
<dbReference type="Pfam" id="PF00860">
    <property type="entry name" value="Xan_ur_permease"/>
    <property type="match status" value="1"/>
</dbReference>
<evidence type="ECO:0000256" key="8">
    <source>
        <dbReference type="SAM" id="MobiDB-lite"/>
    </source>
</evidence>
<dbReference type="InterPro" id="IPR017588">
    <property type="entry name" value="UacT-like"/>
</dbReference>
<keyword evidence="6 9" id="KW-1133">Transmembrane helix</keyword>
<dbReference type="AlphaFoldDB" id="A0A1A9F3J3"/>
<dbReference type="Proteomes" id="UP000078070">
    <property type="component" value="Chromosome"/>
</dbReference>
<dbReference type="KEGG" id="mars:A8C75_21205"/>
<feature type="transmembrane region" description="Helical" evidence="9">
    <location>
        <begin position="63"/>
        <end position="80"/>
    </location>
</feature>
<evidence type="ECO:0000313" key="10">
    <source>
        <dbReference type="EMBL" id="ANG64745.1"/>
    </source>
</evidence>
<evidence type="ECO:0000256" key="6">
    <source>
        <dbReference type="ARBA" id="ARBA00022989"/>
    </source>
</evidence>
<feature type="transmembrane region" description="Helical" evidence="9">
    <location>
        <begin position="39"/>
        <end position="57"/>
    </location>
</feature>
<organism evidence="10 11">
    <name type="scientific">Marinobacterium aestuarii</name>
    <dbReference type="NCBI Taxonomy" id="1821621"/>
    <lineage>
        <taxon>Bacteria</taxon>
        <taxon>Pseudomonadati</taxon>
        <taxon>Pseudomonadota</taxon>
        <taxon>Gammaproteobacteria</taxon>
        <taxon>Oceanospirillales</taxon>
        <taxon>Oceanospirillaceae</taxon>
        <taxon>Marinobacterium</taxon>
    </lineage>
</organism>
<dbReference type="GO" id="GO:0005886">
    <property type="term" value="C:plasma membrane"/>
    <property type="evidence" value="ECO:0007669"/>
    <property type="project" value="UniProtKB-SubCell"/>
</dbReference>
<evidence type="ECO:0000256" key="7">
    <source>
        <dbReference type="ARBA" id="ARBA00023136"/>
    </source>
</evidence>
<dbReference type="NCBIfam" id="NF037981">
    <property type="entry name" value="NCS2_1"/>
    <property type="match status" value="1"/>
</dbReference>
<keyword evidence="5 9" id="KW-0812">Transmembrane</keyword>
<sequence length="499" mass="51890">MTAKNAGAQASPKTNHDLIYHLEDTPAFGPAFFAALQHVLASFIGIITPTLIVGGVLGLGSEVPYLVSMALVVSGVGTFIQARRIGPIGSGLLCVQGTSFAFLSTILSVGFIVKNAGGGPDEILATIFGVCFLAAFVEVFLSRFIHRLGRIITPVVTGTVITIIGLSLIKVGMTDLAGGFGADDFGSLENLGLGGLVLATIIIMNRFKNPMIRLSAVIVGLLVGFSVAWVLGRVDFSGLSSLPLLTVPQPFKYGFSFDIAAFVSLAVIYVVTAIETTGDLTANSIVSSQPVNGPIYLNRIKSGVLADGFNSAMAAALNSLPMTTFSQNNGVIQLTGVASRRVAYYIAGILALLGLFPYIGGILQQMPKPVLGGATLIMFGTVATAGVKILAQCELNRRNMLIVAVSIGLGLGVAAVPEVLQELPKTLQNIIGSPVSIGAFSAIILSLFLPDESAQHAEEDLPDQHLETDSSPSRTTDTQQATRADTLTDSAKPLGGTAS</sequence>
<reference evidence="10 11" key="2">
    <citation type="journal article" date="2018" name="Int. J. Syst. Evol. Microbiol.">
        <title>Marinobacterium aestuarii sp. nov., a benzene-degrading marine bacterium isolated from estuary sediment.</title>
        <authorList>
            <person name="Bae S.S."/>
            <person name="Jung J."/>
            <person name="Chung D."/>
            <person name="Baek K."/>
        </authorList>
    </citation>
    <scope>NUCLEOTIDE SEQUENCE [LARGE SCALE GENOMIC DNA]</scope>
    <source>
        <strain evidence="10 11">ST58-10</strain>
    </source>
</reference>
<dbReference type="PANTHER" id="PTHR42810:SF2">
    <property type="entry name" value="PURINE PERMEASE C1399.01C-RELATED"/>
    <property type="match status" value="1"/>
</dbReference>
<feature type="transmembrane region" description="Helical" evidence="9">
    <location>
        <begin position="211"/>
        <end position="231"/>
    </location>
</feature>
<dbReference type="NCBIfam" id="TIGR00801">
    <property type="entry name" value="ncs2"/>
    <property type="match status" value="1"/>
</dbReference>
<keyword evidence="3" id="KW-0813">Transport</keyword>
<feature type="compositionally biased region" description="Basic and acidic residues" evidence="8">
    <location>
        <begin position="456"/>
        <end position="468"/>
    </location>
</feature>
<feature type="transmembrane region" description="Helical" evidence="9">
    <location>
        <begin position="185"/>
        <end position="204"/>
    </location>
</feature>
<dbReference type="EMBL" id="CP015839">
    <property type="protein sequence ID" value="ANG64745.1"/>
    <property type="molecule type" value="Genomic_DNA"/>
</dbReference>
<feature type="transmembrane region" description="Helical" evidence="9">
    <location>
        <begin position="123"/>
        <end position="144"/>
    </location>
</feature>
<reference evidence="11" key="1">
    <citation type="submission" date="2016-05" db="EMBL/GenBank/DDBJ databases">
        <authorList>
            <person name="Baek K."/>
            <person name="Yang S.-J."/>
        </authorList>
    </citation>
    <scope>NUCLEOTIDE SEQUENCE [LARGE SCALE GENOMIC DNA]</scope>
    <source>
        <strain evidence="11">ST58-10</strain>
    </source>
</reference>
<protein>
    <submittedName>
        <fullName evidence="10">Xanthine permease XanP</fullName>
    </submittedName>
</protein>
<evidence type="ECO:0000256" key="5">
    <source>
        <dbReference type="ARBA" id="ARBA00022692"/>
    </source>
</evidence>
<comment type="subcellular location">
    <subcellularLocation>
        <location evidence="1">Cell membrane</location>
        <topology evidence="1">Multi-pass membrane protein</topology>
    </subcellularLocation>
</comment>
<feature type="transmembrane region" description="Helical" evidence="9">
    <location>
        <begin position="342"/>
        <end position="363"/>
    </location>
</feature>
<feature type="transmembrane region" description="Helical" evidence="9">
    <location>
        <begin position="369"/>
        <end position="387"/>
    </location>
</feature>
<dbReference type="GO" id="GO:0042907">
    <property type="term" value="F:xanthine transmembrane transporter activity"/>
    <property type="evidence" value="ECO:0007669"/>
    <property type="project" value="TreeGrafter"/>
</dbReference>
<comment type="similarity">
    <text evidence="2">Belongs to the nucleobase:cation symporter-2 (NCS2) (TC 2.A.40) family.</text>
</comment>
<accession>A0A1A9F3J3</accession>
<evidence type="ECO:0000256" key="3">
    <source>
        <dbReference type="ARBA" id="ARBA00022448"/>
    </source>
</evidence>
<feature type="transmembrane region" description="Helical" evidence="9">
    <location>
        <begin position="92"/>
        <end position="111"/>
    </location>
</feature>
<dbReference type="InterPro" id="IPR006043">
    <property type="entry name" value="NCS2"/>
</dbReference>
<feature type="transmembrane region" description="Helical" evidence="9">
    <location>
        <begin position="251"/>
        <end position="271"/>
    </location>
</feature>
<keyword evidence="11" id="KW-1185">Reference proteome</keyword>
<feature type="transmembrane region" description="Helical" evidence="9">
    <location>
        <begin position="429"/>
        <end position="449"/>
    </location>
</feature>
<dbReference type="NCBIfam" id="TIGR03173">
    <property type="entry name" value="pbuX"/>
    <property type="match status" value="1"/>
</dbReference>
<feature type="compositionally biased region" description="Low complexity" evidence="8">
    <location>
        <begin position="474"/>
        <end position="485"/>
    </location>
</feature>
<dbReference type="InterPro" id="IPR006042">
    <property type="entry name" value="Xan_ur_permease"/>
</dbReference>
<keyword evidence="4" id="KW-1003">Cell membrane</keyword>
<evidence type="ECO:0000256" key="2">
    <source>
        <dbReference type="ARBA" id="ARBA00008821"/>
    </source>
</evidence>
<dbReference type="PANTHER" id="PTHR42810">
    <property type="entry name" value="PURINE PERMEASE C1399.01C-RELATED"/>
    <property type="match status" value="1"/>
</dbReference>
<feature type="transmembrane region" description="Helical" evidence="9">
    <location>
        <begin position="399"/>
        <end position="417"/>
    </location>
</feature>
<evidence type="ECO:0000256" key="1">
    <source>
        <dbReference type="ARBA" id="ARBA00004651"/>
    </source>
</evidence>
<dbReference type="STRING" id="1821621.A8C75_21205"/>